<evidence type="ECO:0000313" key="3">
    <source>
        <dbReference type="Proteomes" id="UP000093501"/>
    </source>
</evidence>
<dbReference type="InterPro" id="IPR005948">
    <property type="entry name" value="ThiB-like"/>
</dbReference>
<organism evidence="2 3">
    <name type="scientific">Tessaracoccus lapidicaptus</name>
    <dbReference type="NCBI Taxonomy" id="1427523"/>
    <lineage>
        <taxon>Bacteria</taxon>
        <taxon>Bacillati</taxon>
        <taxon>Actinomycetota</taxon>
        <taxon>Actinomycetes</taxon>
        <taxon>Propionibacteriales</taxon>
        <taxon>Propionibacteriaceae</taxon>
        <taxon>Tessaracoccus</taxon>
    </lineage>
</organism>
<sequence length="350" mass="37008">MDRPVRTLAAVAAALALAACGSGTPAASPSPDGSSAPTETDTLTVFTHDAFTLPEELTERFADETGYEVTYTTPGDAGALVNQLILTKDSPLADVVVGIDNTFSSRAADEGVLSPYVSPAAAEVPAEFQAPDLTPVDYGDVCINADTTWFAEQGIPVPATLDDLTKPEYRDLLVVTNPASSSPGLAFLIATVGAKGDGWLDYWAQLKDNGVKVAAGWTEAYYTDFSGGGGEGPRPLVLSYATSPAFTVEGDESSTTALLDTCFRQVEYAGVVAGAENEVGARKFIDFLLSPEVQAAAPENLYMFPVLPGTALPEVWARFAVLPEEPIEVPQERIGAERDEWIRAWTDAMS</sequence>
<accession>A0A1C0AQU9</accession>
<gene>
    <name evidence="2" type="ORF">BCR15_13355</name>
</gene>
<name>A0A1C0AQU9_9ACTN</name>
<dbReference type="GO" id="GO:0030288">
    <property type="term" value="C:outer membrane-bounded periplasmic space"/>
    <property type="evidence" value="ECO:0007669"/>
    <property type="project" value="TreeGrafter"/>
</dbReference>
<dbReference type="PROSITE" id="PS51257">
    <property type="entry name" value="PROKAR_LIPOPROTEIN"/>
    <property type="match status" value="1"/>
</dbReference>
<dbReference type="NCBIfam" id="TIGR01254">
    <property type="entry name" value="sfuA"/>
    <property type="match status" value="1"/>
</dbReference>
<dbReference type="RefSeq" id="WP_068750151.1">
    <property type="nucleotide sequence ID" value="NZ_LR214441.1"/>
</dbReference>
<keyword evidence="3" id="KW-1185">Reference proteome</keyword>
<dbReference type="SUPFAM" id="SSF53850">
    <property type="entry name" value="Periplasmic binding protein-like II"/>
    <property type="match status" value="1"/>
</dbReference>
<dbReference type="CDD" id="cd13545">
    <property type="entry name" value="PBP2_TbpA"/>
    <property type="match status" value="1"/>
</dbReference>
<comment type="caution">
    <text evidence="2">The sequence shown here is derived from an EMBL/GenBank/DDBJ whole genome shotgun (WGS) entry which is preliminary data.</text>
</comment>
<evidence type="ECO:0000256" key="1">
    <source>
        <dbReference type="ARBA" id="ARBA00022729"/>
    </source>
</evidence>
<dbReference type="GO" id="GO:0030976">
    <property type="term" value="F:thiamine pyrophosphate binding"/>
    <property type="evidence" value="ECO:0007669"/>
    <property type="project" value="TreeGrafter"/>
</dbReference>
<dbReference type="PANTHER" id="PTHR30006:SF2">
    <property type="entry name" value="ABC TRANSPORTER SUBSTRATE-BINDING PROTEIN"/>
    <property type="match status" value="1"/>
</dbReference>
<keyword evidence="1" id="KW-0732">Signal</keyword>
<dbReference type="GO" id="GO:0015888">
    <property type="term" value="P:thiamine transport"/>
    <property type="evidence" value="ECO:0007669"/>
    <property type="project" value="InterPro"/>
</dbReference>
<dbReference type="Gene3D" id="3.40.190.10">
    <property type="entry name" value="Periplasmic binding protein-like II"/>
    <property type="match status" value="2"/>
</dbReference>
<evidence type="ECO:0000313" key="2">
    <source>
        <dbReference type="EMBL" id="OCL36794.1"/>
    </source>
</evidence>
<dbReference type="EMBL" id="MBQD01000006">
    <property type="protein sequence ID" value="OCL36794.1"/>
    <property type="molecule type" value="Genomic_DNA"/>
</dbReference>
<protein>
    <submittedName>
        <fullName evidence="2">ABC transporter substrate-binding protein</fullName>
    </submittedName>
</protein>
<dbReference type="Proteomes" id="UP000093501">
    <property type="component" value="Unassembled WGS sequence"/>
</dbReference>
<dbReference type="GO" id="GO:0030975">
    <property type="term" value="F:thiamine binding"/>
    <property type="evidence" value="ECO:0007669"/>
    <property type="project" value="InterPro"/>
</dbReference>
<dbReference type="Pfam" id="PF13343">
    <property type="entry name" value="SBP_bac_6"/>
    <property type="match status" value="1"/>
</dbReference>
<dbReference type="AlphaFoldDB" id="A0A1C0AQU9"/>
<dbReference type="PANTHER" id="PTHR30006">
    <property type="entry name" value="THIAMINE-BINDING PERIPLASMIC PROTEIN-RELATED"/>
    <property type="match status" value="1"/>
</dbReference>
<reference evidence="3" key="1">
    <citation type="submission" date="2016-07" db="EMBL/GenBank/DDBJ databases">
        <authorList>
            <person name="Florea S."/>
            <person name="Webb J.S."/>
            <person name="Jaromczyk J."/>
            <person name="Schardl C.L."/>
        </authorList>
    </citation>
    <scope>NUCLEOTIDE SEQUENCE [LARGE SCALE GENOMIC DNA]</scope>
    <source>
        <strain evidence="3">IPBSL-7</strain>
    </source>
</reference>
<proteinExistence type="predicted"/>